<dbReference type="Pfam" id="PF14903">
    <property type="entry name" value="WG_beta_rep"/>
    <property type="match status" value="4"/>
</dbReference>
<comment type="caution">
    <text evidence="1">The sequence shown here is derived from an EMBL/GenBank/DDBJ whole genome shotgun (WGS) entry which is preliminary data.</text>
</comment>
<dbReference type="PANTHER" id="PTHR37841">
    <property type="entry name" value="GLR2918 PROTEIN"/>
    <property type="match status" value="1"/>
</dbReference>
<organism evidence="1 2">
    <name type="scientific">Kerstersia gyiorum</name>
    <dbReference type="NCBI Taxonomy" id="206506"/>
    <lineage>
        <taxon>Bacteria</taxon>
        <taxon>Pseudomonadati</taxon>
        <taxon>Pseudomonadota</taxon>
        <taxon>Betaproteobacteria</taxon>
        <taxon>Burkholderiales</taxon>
        <taxon>Alcaligenaceae</taxon>
        <taxon>Kerstersia</taxon>
    </lineage>
</organism>
<sequence length="1016" mass="109586">MTTRIPAPSALPFAPGRRLSAILRPAAWLAACLWLGIGGSSAAHADGRWYAGCTRAGEANYCYRPYAEGLAAVQLGNLDEHRPAWGYLNAAGELAIAPAFEDAASFQNGLAAAAQDDKWGYIDNTGAWVIAPEYESATGFNAEGTAIVETNGRVLLIDRAGKTIKTFPLGTRSRGFRPGQTLAMAEQESAPLAWNIASGKLLTAPDSVGALETSYSRDTWTSTQWLAAQARQADYQGKWGLLKLDGSWLATPDVLKSLLAPVSDGQYVAVSRAAGYQWQLADLQGNVLKDTLYAKLDILAPGYWLAVHEQGSELLGPDLETLGRWDGRDLHVQREPDWDFAVVSDGKEIHILNDGQPAVTLPLAHRSVRVFDDRIWVFSDSPDGDASYGLGESGVLAQLYDRQGRALLALAQSGTTGEAAPVATANATDASPGQPESAGPAAIIRQPVTRAQLDAYSVRILADTRQRSLGADRSHWPLAILKPRKYDSPLTPAILTAGGEIVSAADWRDVQAYDEGGPLLVSLQNQHTGAVDAQGNWLVPPEYRDIEAFQGGYARALPDDSRQGWRRAVVIDLTGRRIELPAKVAEGLARVDHGLVTYRAESSGGQERMFLWDIAAGRDVSPEGFQELQPFTDGYASAQQKGKWGLLNLRGQWVVPPSRQYSPSVQQQPGGLLLVSEEGDSSLQRLYRPDGRQVGPLLSREVRALGPGQFQVTLADDNAVGILDTATGKVTVLPDRSTHNLTGGSDKTWLLARGDYRQGAIDARGNWRIKPALSEFNPFFVRPSGLARAVGTGKGVLFDEQGRHVLPALGDARPLNGMDRFVQYDREGQSLLLDRNGKEITRVEGPYSLEADQASEGLLPYSERGNSKYGFLDANGKRVIGAYFDTLGAMKDGRAVALRRDRAGKAFGYIDHSGRYAILPEFTWATDFSEGRALVLRDRLVQYIDTSGAVIAYIGILCRHVAVIAPDDRVLWPAADKLQCLEKEGAAEPASGDVPPQEPIPIPAAVPVPAAPAVAS</sequence>
<gene>
    <name evidence="1" type="ORF">EV679_0208</name>
</gene>
<dbReference type="AlphaFoldDB" id="A0A4Q7MWD3"/>
<protein>
    <submittedName>
        <fullName evidence="1">WG repeat protein</fullName>
    </submittedName>
</protein>
<evidence type="ECO:0000313" key="2">
    <source>
        <dbReference type="Proteomes" id="UP000292039"/>
    </source>
</evidence>
<name>A0A4Q7MWD3_9BURK</name>
<proteinExistence type="predicted"/>
<dbReference type="PANTHER" id="PTHR37841:SF1">
    <property type="entry name" value="DUF3298 DOMAIN-CONTAINING PROTEIN"/>
    <property type="match status" value="1"/>
</dbReference>
<dbReference type="RefSeq" id="WP_257740201.1">
    <property type="nucleotide sequence ID" value="NZ_JANKLF010000001.1"/>
</dbReference>
<dbReference type="InterPro" id="IPR032774">
    <property type="entry name" value="WG_beta_rep"/>
</dbReference>
<accession>A0A4Q7MWD3</accession>
<reference evidence="1 2" key="1">
    <citation type="submission" date="2019-02" db="EMBL/GenBank/DDBJ databases">
        <title>Genomic Encyclopedia of Type Strains, Phase IV (KMG-IV): sequencing the most valuable type-strain genomes for metagenomic binning, comparative biology and taxonomic classification.</title>
        <authorList>
            <person name="Goeker M."/>
        </authorList>
    </citation>
    <scope>NUCLEOTIDE SEQUENCE [LARGE SCALE GENOMIC DNA]</scope>
    <source>
        <strain evidence="1 2">DSM 16618</strain>
    </source>
</reference>
<evidence type="ECO:0000313" key="1">
    <source>
        <dbReference type="EMBL" id="RZS73024.1"/>
    </source>
</evidence>
<dbReference type="EMBL" id="SGWZ01000001">
    <property type="protein sequence ID" value="RZS73024.1"/>
    <property type="molecule type" value="Genomic_DNA"/>
</dbReference>
<dbReference type="Proteomes" id="UP000292039">
    <property type="component" value="Unassembled WGS sequence"/>
</dbReference>
<dbReference type="SUPFAM" id="SSF69360">
    <property type="entry name" value="Cell wall binding repeat"/>
    <property type="match status" value="1"/>
</dbReference>